<name>A0AAV9F9T7_ACOCL</name>
<protein>
    <submittedName>
        <fullName evidence="1">Uncharacterized protein</fullName>
    </submittedName>
</protein>
<reference evidence="1" key="1">
    <citation type="journal article" date="2023" name="Nat. Commun.">
        <title>Diploid and tetraploid genomes of Acorus and the evolution of monocots.</title>
        <authorList>
            <person name="Ma L."/>
            <person name="Liu K.W."/>
            <person name="Li Z."/>
            <person name="Hsiao Y.Y."/>
            <person name="Qi Y."/>
            <person name="Fu T."/>
            <person name="Tang G.D."/>
            <person name="Zhang D."/>
            <person name="Sun W.H."/>
            <person name="Liu D.K."/>
            <person name="Li Y."/>
            <person name="Chen G.Z."/>
            <person name="Liu X.D."/>
            <person name="Liao X.Y."/>
            <person name="Jiang Y.T."/>
            <person name="Yu X."/>
            <person name="Hao Y."/>
            <person name="Huang J."/>
            <person name="Zhao X.W."/>
            <person name="Ke S."/>
            <person name="Chen Y.Y."/>
            <person name="Wu W.L."/>
            <person name="Hsu J.L."/>
            <person name="Lin Y.F."/>
            <person name="Huang M.D."/>
            <person name="Li C.Y."/>
            <person name="Huang L."/>
            <person name="Wang Z.W."/>
            <person name="Zhao X."/>
            <person name="Zhong W.Y."/>
            <person name="Peng D.H."/>
            <person name="Ahmad S."/>
            <person name="Lan S."/>
            <person name="Zhang J.S."/>
            <person name="Tsai W.C."/>
            <person name="Van de Peer Y."/>
            <person name="Liu Z.J."/>
        </authorList>
    </citation>
    <scope>NUCLEOTIDE SEQUENCE</scope>
    <source>
        <strain evidence="1">CP</strain>
    </source>
</reference>
<sequence>MLEGEIIAWVDEHKLFVVEYDKNQVLELHGRINTAVVSLPHNENGLMEVFSANCVAADDDEGDGSGEI</sequence>
<keyword evidence="2" id="KW-1185">Reference proteome</keyword>
<reference evidence="1" key="2">
    <citation type="submission" date="2023-06" db="EMBL/GenBank/DDBJ databases">
        <authorList>
            <person name="Ma L."/>
            <person name="Liu K.-W."/>
            <person name="Li Z."/>
            <person name="Hsiao Y.-Y."/>
            <person name="Qi Y."/>
            <person name="Fu T."/>
            <person name="Tang G."/>
            <person name="Zhang D."/>
            <person name="Sun W.-H."/>
            <person name="Liu D.-K."/>
            <person name="Li Y."/>
            <person name="Chen G.-Z."/>
            <person name="Liu X.-D."/>
            <person name="Liao X.-Y."/>
            <person name="Jiang Y.-T."/>
            <person name="Yu X."/>
            <person name="Hao Y."/>
            <person name="Huang J."/>
            <person name="Zhao X.-W."/>
            <person name="Ke S."/>
            <person name="Chen Y.-Y."/>
            <person name="Wu W.-L."/>
            <person name="Hsu J.-L."/>
            <person name="Lin Y.-F."/>
            <person name="Huang M.-D."/>
            <person name="Li C.-Y."/>
            <person name="Huang L."/>
            <person name="Wang Z.-W."/>
            <person name="Zhao X."/>
            <person name="Zhong W.-Y."/>
            <person name="Peng D.-H."/>
            <person name="Ahmad S."/>
            <person name="Lan S."/>
            <person name="Zhang J.-S."/>
            <person name="Tsai W.-C."/>
            <person name="Van De Peer Y."/>
            <person name="Liu Z.-J."/>
        </authorList>
    </citation>
    <scope>NUCLEOTIDE SEQUENCE</scope>
    <source>
        <strain evidence="1">CP</strain>
        <tissue evidence="1">Leaves</tissue>
    </source>
</reference>
<accession>A0AAV9F9T7</accession>
<proteinExistence type="predicted"/>
<evidence type="ECO:0000313" key="2">
    <source>
        <dbReference type="Proteomes" id="UP001180020"/>
    </source>
</evidence>
<gene>
    <name evidence="1" type="ORF">QJS10_CPA02g00356</name>
</gene>
<organism evidence="1 2">
    <name type="scientific">Acorus calamus</name>
    <name type="common">Sweet flag</name>
    <dbReference type="NCBI Taxonomy" id="4465"/>
    <lineage>
        <taxon>Eukaryota</taxon>
        <taxon>Viridiplantae</taxon>
        <taxon>Streptophyta</taxon>
        <taxon>Embryophyta</taxon>
        <taxon>Tracheophyta</taxon>
        <taxon>Spermatophyta</taxon>
        <taxon>Magnoliopsida</taxon>
        <taxon>Liliopsida</taxon>
        <taxon>Acoraceae</taxon>
        <taxon>Acorus</taxon>
    </lineage>
</organism>
<dbReference type="Proteomes" id="UP001180020">
    <property type="component" value="Unassembled WGS sequence"/>
</dbReference>
<comment type="caution">
    <text evidence="1">The sequence shown here is derived from an EMBL/GenBank/DDBJ whole genome shotgun (WGS) entry which is preliminary data.</text>
</comment>
<dbReference type="AlphaFoldDB" id="A0AAV9F9T7"/>
<evidence type="ECO:0000313" key="1">
    <source>
        <dbReference type="EMBL" id="KAK1322721.1"/>
    </source>
</evidence>
<dbReference type="EMBL" id="JAUJYO010000002">
    <property type="protein sequence ID" value="KAK1322721.1"/>
    <property type="molecule type" value="Genomic_DNA"/>
</dbReference>